<keyword evidence="4" id="KW-0804">Transcription</keyword>
<comment type="caution">
    <text evidence="8">The sequence shown here is derived from an EMBL/GenBank/DDBJ whole genome shotgun (WGS) entry which is preliminary data.</text>
</comment>
<dbReference type="Gene3D" id="3.30.730.10">
    <property type="entry name" value="AP2/ERF domain"/>
    <property type="match status" value="2"/>
</dbReference>
<organism evidence="8 9">
    <name type="scientific">Datura stramonium</name>
    <name type="common">Jimsonweed</name>
    <name type="synonym">Common thornapple</name>
    <dbReference type="NCBI Taxonomy" id="4076"/>
    <lineage>
        <taxon>Eukaryota</taxon>
        <taxon>Viridiplantae</taxon>
        <taxon>Streptophyta</taxon>
        <taxon>Embryophyta</taxon>
        <taxon>Tracheophyta</taxon>
        <taxon>Spermatophyta</taxon>
        <taxon>Magnoliopsida</taxon>
        <taxon>eudicotyledons</taxon>
        <taxon>Gunneridae</taxon>
        <taxon>Pentapetalae</taxon>
        <taxon>asterids</taxon>
        <taxon>lamiids</taxon>
        <taxon>Solanales</taxon>
        <taxon>Solanaceae</taxon>
        <taxon>Solanoideae</taxon>
        <taxon>Datureae</taxon>
        <taxon>Datura</taxon>
    </lineage>
</organism>
<evidence type="ECO:0000256" key="5">
    <source>
        <dbReference type="ARBA" id="ARBA00023242"/>
    </source>
</evidence>
<evidence type="ECO:0000256" key="6">
    <source>
        <dbReference type="SAM" id="MobiDB-lite"/>
    </source>
</evidence>
<evidence type="ECO:0000259" key="7">
    <source>
        <dbReference type="PROSITE" id="PS51032"/>
    </source>
</evidence>
<dbReference type="InterPro" id="IPR036955">
    <property type="entry name" value="AP2/ERF_dom_sf"/>
</dbReference>
<dbReference type="SUPFAM" id="SSF54171">
    <property type="entry name" value="DNA-binding domain"/>
    <property type="match status" value="1"/>
</dbReference>
<evidence type="ECO:0000256" key="3">
    <source>
        <dbReference type="ARBA" id="ARBA00023125"/>
    </source>
</evidence>
<proteinExistence type="predicted"/>
<gene>
    <name evidence="8" type="primary">AP2D4_3</name>
    <name evidence="8" type="ORF">HAX54_018676</name>
</gene>
<feature type="region of interest" description="Disordered" evidence="6">
    <location>
        <begin position="1"/>
        <end position="22"/>
    </location>
</feature>
<comment type="subcellular location">
    <subcellularLocation>
        <location evidence="1">Nucleus</location>
    </subcellularLocation>
</comment>
<keyword evidence="2" id="KW-0805">Transcription regulation</keyword>
<name>A0ABS8UPX9_DATST</name>
<evidence type="ECO:0000313" key="8">
    <source>
        <dbReference type="EMBL" id="MCD9560181.1"/>
    </source>
</evidence>
<dbReference type="InterPro" id="IPR016177">
    <property type="entry name" value="DNA-bd_dom_sf"/>
</dbReference>
<accession>A0ABS8UPX9</accession>
<dbReference type="PANTHER" id="PTHR32467:SF81">
    <property type="entry name" value="OS06G0145700 PROTEIN"/>
    <property type="match status" value="1"/>
</dbReference>
<keyword evidence="3" id="KW-0238">DNA-binding</keyword>
<dbReference type="PANTHER" id="PTHR32467">
    <property type="entry name" value="AP2-LIKE ETHYLENE-RESPONSIVE TRANSCRIPTION FACTOR"/>
    <property type="match status" value="1"/>
</dbReference>
<evidence type="ECO:0000256" key="1">
    <source>
        <dbReference type="ARBA" id="ARBA00004123"/>
    </source>
</evidence>
<evidence type="ECO:0000313" key="9">
    <source>
        <dbReference type="Proteomes" id="UP000823775"/>
    </source>
</evidence>
<dbReference type="InterPro" id="IPR001471">
    <property type="entry name" value="AP2/ERF_dom"/>
</dbReference>
<sequence>MSTVDYDNIPETTKRMKRRRRSPSAVAVLNDNIGQQVEQQKMDSSKVDQNIAHTPTVKRSSRFRGVSRHRWTGRYEAHLWDKGSWNVTQKKKGKQNLSWRSSGFARGVSKYRGVAEHHHNGRWEAEIGRVFGNKYLYLGTYKPEPIERKIPLSPCNKPSSPTALSLLLRSSMYRELVEKNSTTSACEKDRQT</sequence>
<keyword evidence="9" id="KW-1185">Reference proteome</keyword>
<dbReference type="PROSITE" id="PS51032">
    <property type="entry name" value="AP2_ERF"/>
    <property type="match status" value="1"/>
</dbReference>
<dbReference type="Proteomes" id="UP000823775">
    <property type="component" value="Unassembled WGS sequence"/>
</dbReference>
<feature type="domain" description="AP2/ERF" evidence="7">
    <location>
        <begin position="110"/>
        <end position="144"/>
    </location>
</feature>
<dbReference type="EMBL" id="JACEIK010002281">
    <property type="protein sequence ID" value="MCD9560181.1"/>
    <property type="molecule type" value="Genomic_DNA"/>
</dbReference>
<reference evidence="8 9" key="1">
    <citation type="journal article" date="2021" name="BMC Genomics">
        <title>Datura genome reveals duplications of psychoactive alkaloid biosynthetic genes and high mutation rate following tissue culture.</title>
        <authorList>
            <person name="Rajewski A."/>
            <person name="Carter-House D."/>
            <person name="Stajich J."/>
            <person name="Litt A."/>
        </authorList>
    </citation>
    <scope>NUCLEOTIDE SEQUENCE [LARGE SCALE GENOMIC DNA]</scope>
    <source>
        <strain evidence="8">AR-01</strain>
    </source>
</reference>
<evidence type="ECO:0000256" key="2">
    <source>
        <dbReference type="ARBA" id="ARBA00023015"/>
    </source>
</evidence>
<protein>
    <submittedName>
        <fullName evidence="8">Transcription factor</fullName>
    </submittedName>
</protein>
<evidence type="ECO:0000256" key="4">
    <source>
        <dbReference type="ARBA" id="ARBA00023163"/>
    </source>
</evidence>
<keyword evidence="5" id="KW-0539">Nucleus</keyword>